<organism evidence="2 3">
    <name type="scientific">Parasitella parasitica</name>
    <dbReference type="NCBI Taxonomy" id="35722"/>
    <lineage>
        <taxon>Eukaryota</taxon>
        <taxon>Fungi</taxon>
        <taxon>Fungi incertae sedis</taxon>
        <taxon>Mucoromycota</taxon>
        <taxon>Mucoromycotina</taxon>
        <taxon>Mucoromycetes</taxon>
        <taxon>Mucorales</taxon>
        <taxon>Mucorineae</taxon>
        <taxon>Mucoraceae</taxon>
        <taxon>Parasitella</taxon>
    </lineage>
</organism>
<keyword evidence="3" id="KW-1185">Reference proteome</keyword>
<evidence type="ECO:0000313" key="2">
    <source>
        <dbReference type="EMBL" id="CEP17815.1"/>
    </source>
</evidence>
<feature type="compositionally biased region" description="Low complexity" evidence="1">
    <location>
        <begin position="108"/>
        <end position="133"/>
    </location>
</feature>
<dbReference type="AlphaFoldDB" id="A0A0B7NQM2"/>
<sequence length="141" mass="15833">MLQDTRKLLLHVCTTMTHNRNNIALRAVNPSFSVRSDTDVNYTLPLTEFQQILIQQTAAGKAAHEATAKRRPHRRFTGGFSSNMQSASTGPDQQFFRPGPPSQQGGFNNNNYNNNNFRSSNNRSNNNSTNNSNKKTDPFCQ</sequence>
<dbReference type="Proteomes" id="UP000054107">
    <property type="component" value="Unassembled WGS sequence"/>
</dbReference>
<name>A0A0B7NQM2_9FUNG</name>
<accession>A0A0B7NQM2</accession>
<evidence type="ECO:0000256" key="1">
    <source>
        <dbReference type="SAM" id="MobiDB-lite"/>
    </source>
</evidence>
<feature type="compositionally biased region" description="Polar residues" evidence="1">
    <location>
        <begin position="79"/>
        <end position="92"/>
    </location>
</feature>
<proteinExistence type="predicted"/>
<protein>
    <submittedName>
        <fullName evidence="2">Uncharacterized protein</fullName>
    </submittedName>
</protein>
<evidence type="ECO:0000313" key="3">
    <source>
        <dbReference type="Proteomes" id="UP000054107"/>
    </source>
</evidence>
<reference evidence="2 3" key="1">
    <citation type="submission" date="2014-09" db="EMBL/GenBank/DDBJ databases">
        <authorList>
            <person name="Ellenberger Sabrina"/>
        </authorList>
    </citation>
    <scope>NUCLEOTIDE SEQUENCE [LARGE SCALE GENOMIC DNA]</scope>
    <source>
        <strain evidence="2 3">CBS 412.66</strain>
    </source>
</reference>
<dbReference type="EMBL" id="LN733737">
    <property type="protein sequence ID" value="CEP17815.1"/>
    <property type="molecule type" value="Genomic_DNA"/>
</dbReference>
<gene>
    <name evidence="2" type="primary">PARPA_12115.1 scaffold 44939</name>
</gene>
<feature type="region of interest" description="Disordered" evidence="1">
    <location>
        <begin position="63"/>
        <end position="141"/>
    </location>
</feature>